<organism evidence="1 2">
    <name type="scientific">Blastomonas natatoria</name>
    <dbReference type="NCBI Taxonomy" id="34015"/>
    <lineage>
        <taxon>Bacteria</taxon>
        <taxon>Pseudomonadati</taxon>
        <taxon>Pseudomonadota</taxon>
        <taxon>Alphaproteobacteria</taxon>
        <taxon>Sphingomonadales</taxon>
        <taxon>Sphingomonadaceae</taxon>
        <taxon>Blastomonas</taxon>
    </lineage>
</organism>
<comment type="caution">
    <text evidence="1">The sequence shown here is derived from an EMBL/GenBank/DDBJ whole genome shotgun (WGS) entry which is preliminary data.</text>
</comment>
<dbReference type="EMBL" id="QJJM01000018">
    <property type="protein sequence ID" value="PXW68287.1"/>
    <property type="molecule type" value="Genomic_DNA"/>
</dbReference>
<gene>
    <name evidence="1" type="ORF">C7451_11810</name>
</gene>
<evidence type="ECO:0000313" key="1">
    <source>
        <dbReference type="EMBL" id="PXW68287.1"/>
    </source>
</evidence>
<proteinExistence type="predicted"/>
<sequence>MEVRKSYEGEPLVLNAPAQGFQYRSANLSAHFRDTNLVLVTGEGAKVVCERGRKR</sequence>
<evidence type="ECO:0000313" key="2">
    <source>
        <dbReference type="Proteomes" id="UP000248014"/>
    </source>
</evidence>
<accession>A0A2V3USA6</accession>
<protein>
    <submittedName>
        <fullName evidence="1">Uncharacterized protein</fullName>
    </submittedName>
</protein>
<dbReference type="AlphaFoldDB" id="A0A2V3USA6"/>
<reference evidence="1 2" key="1">
    <citation type="submission" date="2018-05" db="EMBL/GenBank/DDBJ databases">
        <title>Genomic Encyclopedia of Type Strains, Phase IV (KMG-IV): sequencing the most valuable type-strain genomes for metagenomic binning, comparative biology and taxonomic classification.</title>
        <authorList>
            <person name="Goeker M."/>
        </authorList>
    </citation>
    <scope>NUCLEOTIDE SEQUENCE [LARGE SCALE GENOMIC DNA]</scope>
    <source>
        <strain evidence="1 2">DSM 3183</strain>
    </source>
</reference>
<keyword evidence="2" id="KW-1185">Reference proteome</keyword>
<name>A0A2V3USA6_9SPHN</name>
<dbReference type="Proteomes" id="UP000248014">
    <property type="component" value="Unassembled WGS sequence"/>
</dbReference>